<feature type="compositionally biased region" description="Gly residues" evidence="1">
    <location>
        <begin position="1"/>
        <end position="10"/>
    </location>
</feature>
<dbReference type="GeneID" id="33559011"/>
<comment type="caution">
    <text evidence="3">The sequence shown here is derived from an EMBL/GenBank/DDBJ whole genome shotgun (WGS) entry which is preliminary data.</text>
</comment>
<accession>A0A1Y1U6R1</accession>
<keyword evidence="2" id="KW-1133">Transmembrane helix</keyword>
<dbReference type="InParanoid" id="A0A1Y1U6R1"/>
<evidence type="ECO:0000313" key="4">
    <source>
        <dbReference type="Proteomes" id="UP000193218"/>
    </source>
</evidence>
<gene>
    <name evidence="3" type="ORF">BD324DRAFT_639196</name>
</gene>
<dbReference type="RefSeq" id="XP_021868008.1">
    <property type="nucleotide sequence ID" value="XM_022017202.1"/>
</dbReference>
<feature type="transmembrane region" description="Helical" evidence="2">
    <location>
        <begin position="42"/>
        <end position="64"/>
    </location>
</feature>
<keyword evidence="2" id="KW-0472">Membrane</keyword>
<keyword evidence="2" id="KW-0812">Transmembrane</keyword>
<dbReference type="OrthoDB" id="2572629at2759"/>
<feature type="region of interest" description="Disordered" evidence="1">
    <location>
        <begin position="1"/>
        <end position="33"/>
    </location>
</feature>
<dbReference type="AlphaFoldDB" id="A0A1Y1U6R1"/>
<dbReference type="EMBL" id="NBSH01000018">
    <property type="protein sequence ID" value="ORX33698.1"/>
    <property type="molecule type" value="Genomic_DNA"/>
</dbReference>
<feature type="compositionally biased region" description="Polar residues" evidence="1">
    <location>
        <begin position="219"/>
        <end position="228"/>
    </location>
</feature>
<dbReference type="Proteomes" id="UP000193218">
    <property type="component" value="Unassembled WGS sequence"/>
</dbReference>
<keyword evidence="4" id="KW-1185">Reference proteome</keyword>
<evidence type="ECO:0000256" key="1">
    <source>
        <dbReference type="SAM" id="MobiDB-lite"/>
    </source>
</evidence>
<feature type="region of interest" description="Disordered" evidence="1">
    <location>
        <begin position="102"/>
        <end position="228"/>
    </location>
</feature>
<organism evidence="3 4">
    <name type="scientific">Kockovaella imperatae</name>
    <dbReference type="NCBI Taxonomy" id="4999"/>
    <lineage>
        <taxon>Eukaryota</taxon>
        <taxon>Fungi</taxon>
        <taxon>Dikarya</taxon>
        <taxon>Basidiomycota</taxon>
        <taxon>Agaricomycotina</taxon>
        <taxon>Tremellomycetes</taxon>
        <taxon>Tremellales</taxon>
        <taxon>Cuniculitremaceae</taxon>
        <taxon>Kockovaella</taxon>
    </lineage>
</organism>
<name>A0A1Y1U6R1_9TREE</name>
<feature type="compositionally biased region" description="Low complexity" evidence="1">
    <location>
        <begin position="170"/>
        <end position="182"/>
    </location>
</feature>
<evidence type="ECO:0000256" key="2">
    <source>
        <dbReference type="SAM" id="Phobius"/>
    </source>
</evidence>
<protein>
    <submittedName>
        <fullName evidence="3">Uncharacterized protein</fullName>
    </submittedName>
</protein>
<proteinExistence type="predicted"/>
<reference evidence="3 4" key="1">
    <citation type="submission" date="2017-03" db="EMBL/GenBank/DDBJ databases">
        <title>Widespread Adenine N6-methylation of Active Genes in Fungi.</title>
        <authorList>
            <consortium name="DOE Joint Genome Institute"/>
            <person name="Mondo S.J."/>
            <person name="Dannebaum R.O."/>
            <person name="Kuo R.C."/>
            <person name="Louie K.B."/>
            <person name="Bewick A.J."/>
            <person name="Labutti K."/>
            <person name="Haridas S."/>
            <person name="Kuo A."/>
            <person name="Salamov A."/>
            <person name="Ahrendt S.R."/>
            <person name="Lau R."/>
            <person name="Bowen B.P."/>
            <person name="Lipzen A."/>
            <person name="Sullivan W."/>
            <person name="Andreopoulos W.B."/>
            <person name="Clum A."/>
            <person name="Lindquist E."/>
            <person name="Daum C."/>
            <person name="Northen T.R."/>
            <person name="Ramamoorthy G."/>
            <person name="Schmitz R.J."/>
            <person name="Gryganskyi A."/>
            <person name="Culley D."/>
            <person name="Magnuson J."/>
            <person name="James T.Y."/>
            <person name="O'Malley M.A."/>
            <person name="Stajich J.E."/>
            <person name="Spatafora J.W."/>
            <person name="Visel A."/>
            <person name="Grigoriev I.V."/>
        </authorList>
    </citation>
    <scope>NUCLEOTIDE SEQUENCE [LARGE SCALE GENOMIC DNA]</scope>
    <source>
        <strain evidence="3 4">NRRL Y-17943</strain>
    </source>
</reference>
<evidence type="ECO:0000313" key="3">
    <source>
        <dbReference type="EMBL" id="ORX33698.1"/>
    </source>
</evidence>
<sequence>MPKRGGGGVDGSEEVTLTGPPSSTVTKDRHIHPNIKGSTGGFLGLITGIAVVLLLSLFAGFWIYNRRRRRRQHLVGKSRASVFGLPLPGTLSSIEGHDDTWDPYADPLPSPHEGGNRPRYARQRSEEWEIPPETLYAPTPSRIRGGSRREGDPLGEWEEMPNLPGETTAPLRSRSPRLSPLPFGSETPPRQPESKGKGTQRAEVQVNPFNSELDPERLSPTSSHSGMA</sequence>